<feature type="binding site" description="axial binding residue" evidence="5">
    <location>
        <position position="438"/>
    </location>
    <ligand>
        <name>heme</name>
        <dbReference type="ChEBI" id="CHEBI:30413"/>
    </ligand>
    <ligandPart>
        <name>Fe</name>
        <dbReference type="ChEBI" id="CHEBI:18248"/>
    </ligandPart>
</feature>
<dbReference type="InterPro" id="IPR036396">
    <property type="entry name" value="Cyt_P450_sf"/>
</dbReference>
<dbReference type="Gene3D" id="1.10.630.10">
    <property type="entry name" value="Cytochrome P450"/>
    <property type="match status" value="1"/>
</dbReference>
<accession>A0A3E2HI80</accession>
<proteinExistence type="inferred from homology"/>
<evidence type="ECO:0000313" key="7">
    <source>
        <dbReference type="EMBL" id="RFU33138.1"/>
    </source>
</evidence>
<dbReference type="InterPro" id="IPR050121">
    <property type="entry name" value="Cytochrome_P450_monoxygenase"/>
</dbReference>
<comment type="similarity">
    <text evidence="2">Belongs to the cytochrome P450 family.</text>
</comment>
<dbReference type="GO" id="GO:0016705">
    <property type="term" value="F:oxidoreductase activity, acting on paired donors, with incorporation or reduction of molecular oxygen"/>
    <property type="evidence" value="ECO:0007669"/>
    <property type="project" value="InterPro"/>
</dbReference>
<keyword evidence="5" id="KW-0349">Heme</keyword>
<feature type="chain" id="PRO_5017653174" evidence="6">
    <location>
        <begin position="21"/>
        <end position="488"/>
    </location>
</feature>
<sequence length="488" mass="55903">MSIFLLVFVVLALFLKPILFPRVGNLPFIPFHLSLYDALRGIGKTSFYDNRLRPLTEKYGAVWYWNAGRWVLIITKPSYLTHVFRNEQIVSKAGFIKKVPWGVFARLMGENIIDSHDDQWKLFSSIMKPGIQRPFSVDSLVKKSEKLAQMLLQNQQYAAADSGVIIDPFVHRWAVSVYGEYFLDVELECLENPHVRLEQLLGELNQSVIPLGPLFTEFPIIERLWWLFPARRRAFALVDEIDSLIVEHTEHHLKLPPLPENANKMIHHLQRARIEGTISEWHYRSNLNMMFIAGNENMLFAVTSAMWELAKNLSIQDEVRNEVLSSLPDTYTANDVNALPLLTAVAYETLRLYPPLSQFINRLALDDMALDNAHIIPKGTWVGWSAYGVQTDLNVWGPRAKEFDPSRWGTTIDEVNRAFRLHQARGHYITFNGYTRRCLGSGFALTQLKVALCELVKNVSWTKDPSYKLTITVVSLMPVLSDDSEADS</sequence>
<comment type="caution">
    <text evidence="7">The sequence shown here is derived from an EMBL/GenBank/DDBJ whole genome shotgun (WGS) entry which is preliminary data.</text>
</comment>
<evidence type="ECO:0000313" key="8">
    <source>
        <dbReference type="Proteomes" id="UP000258309"/>
    </source>
</evidence>
<dbReference type="STRING" id="5539.A0A3E2HI80"/>
<feature type="non-terminal residue" evidence="7">
    <location>
        <position position="1"/>
    </location>
</feature>
<dbReference type="CDD" id="cd11070">
    <property type="entry name" value="CYP56-like"/>
    <property type="match status" value="1"/>
</dbReference>
<name>A0A3E2HI80_SCYLI</name>
<feature type="signal peptide" evidence="6">
    <location>
        <begin position="1"/>
        <end position="20"/>
    </location>
</feature>
<dbReference type="GO" id="GO:0005506">
    <property type="term" value="F:iron ion binding"/>
    <property type="evidence" value="ECO:0007669"/>
    <property type="project" value="InterPro"/>
</dbReference>
<protein>
    <submittedName>
        <fullName evidence="7">Uncharacterized protein</fullName>
    </submittedName>
</protein>
<keyword evidence="8" id="KW-1185">Reference proteome</keyword>
<keyword evidence="6" id="KW-0732">Signal</keyword>
<dbReference type="EMBL" id="NCSJ02000040">
    <property type="protein sequence ID" value="RFU33138.1"/>
    <property type="molecule type" value="Genomic_DNA"/>
</dbReference>
<dbReference type="PRINTS" id="PR00465">
    <property type="entry name" value="EP450IV"/>
</dbReference>
<evidence type="ECO:0000256" key="5">
    <source>
        <dbReference type="PIRSR" id="PIRSR602403-1"/>
    </source>
</evidence>
<dbReference type="Pfam" id="PF00067">
    <property type="entry name" value="p450"/>
    <property type="match status" value="1"/>
</dbReference>
<dbReference type="PANTHER" id="PTHR24305:SF223">
    <property type="entry name" value="CYTOCHROME P450-DIT2"/>
    <property type="match status" value="1"/>
</dbReference>
<dbReference type="SUPFAM" id="SSF48264">
    <property type="entry name" value="Cytochrome P450"/>
    <property type="match status" value="1"/>
</dbReference>
<keyword evidence="3 5" id="KW-0479">Metal-binding</keyword>
<evidence type="ECO:0000256" key="6">
    <source>
        <dbReference type="SAM" id="SignalP"/>
    </source>
</evidence>
<evidence type="ECO:0000256" key="4">
    <source>
        <dbReference type="ARBA" id="ARBA00023004"/>
    </source>
</evidence>
<dbReference type="OrthoDB" id="1470350at2759"/>
<dbReference type="PANTHER" id="PTHR24305">
    <property type="entry name" value="CYTOCHROME P450"/>
    <property type="match status" value="1"/>
</dbReference>
<evidence type="ECO:0000256" key="1">
    <source>
        <dbReference type="ARBA" id="ARBA00001971"/>
    </source>
</evidence>
<dbReference type="Proteomes" id="UP000258309">
    <property type="component" value="Unassembled WGS sequence"/>
</dbReference>
<keyword evidence="4 5" id="KW-0408">Iron</keyword>
<feature type="non-terminal residue" evidence="7">
    <location>
        <position position="488"/>
    </location>
</feature>
<dbReference type="InterPro" id="IPR001128">
    <property type="entry name" value="Cyt_P450"/>
</dbReference>
<gene>
    <name evidence="7" type="ORF">B7463_g3159</name>
</gene>
<comment type="cofactor">
    <cofactor evidence="1 5">
        <name>heme</name>
        <dbReference type="ChEBI" id="CHEBI:30413"/>
    </cofactor>
</comment>
<evidence type="ECO:0000256" key="2">
    <source>
        <dbReference type="ARBA" id="ARBA00010617"/>
    </source>
</evidence>
<dbReference type="AlphaFoldDB" id="A0A3E2HI80"/>
<dbReference type="GO" id="GO:0004497">
    <property type="term" value="F:monooxygenase activity"/>
    <property type="evidence" value="ECO:0007669"/>
    <property type="project" value="InterPro"/>
</dbReference>
<dbReference type="GO" id="GO:0020037">
    <property type="term" value="F:heme binding"/>
    <property type="evidence" value="ECO:0007669"/>
    <property type="project" value="InterPro"/>
</dbReference>
<dbReference type="InterPro" id="IPR002403">
    <property type="entry name" value="Cyt_P450_E_grp-IV"/>
</dbReference>
<organism evidence="7 8">
    <name type="scientific">Scytalidium lignicola</name>
    <name type="common">Hyphomycete</name>
    <dbReference type="NCBI Taxonomy" id="5539"/>
    <lineage>
        <taxon>Eukaryota</taxon>
        <taxon>Fungi</taxon>
        <taxon>Dikarya</taxon>
        <taxon>Ascomycota</taxon>
        <taxon>Pezizomycotina</taxon>
        <taxon>Leotiomycetes</taxon>
        <taxon>Leotiomycetes incertae sedis</taxon>
        <taxon>Scytalidium</taxon>
    </lineage>
</organism>
<evidence type="ECO:0000256" key="3">
    <source>
        <dbReference type="ARBA" id="ARBA00022723"/>
    </source>
</evidence>
<reference evidence="7 8" key="1">
    <citation type="submission" date="2018-05" db="EMBL/GenBank/DDBJ databases">
        <title>Draft genome sequence of Scytalidium lignicola DSM 105466, a ubiquitous saprotrophic fungus.</title>
        <authorList>
            <person name="Buettner E."/>
            <person name="Gebauer A.M."/>
            <person name="Hofrichter M."/>
            <person name="Liers C."/>
            <person name="Kellner H."/>
        </authorList>
    </citation>
    <scope>NUCLEOTIDE SEQUENCE [LARGE SCALE GENOMIC DNA]</scope>
    <source>
        <strain evidence="7 8">DSM 105466</strain>
    </source>
</reference>
<dbReference type="OMA" id="FNIAMQM"/>